<dbReference type="OrthoDB" id="4141464at2759"/>
<gene>
    <name evidence="1" type="ORF">E0Z10_g4941</name>
</gene>
<evidence type="ECO:0000313" key="1">
    <source>
        <dbReference type="EMBL" id="TGJ83792.1"/>
    </source>
</evidence>
<sequence>MYTFVVPVAVLELAVGGVSISKDSLVPAVLKQVSGGWNVSALLYSVWNEFSFATIAPALMAYFQQNYSQRIDSWWWKPRYSYAVFLGHNVVSMAVAVAAESVCRRLVSTSSWARSFFLGSVWNMTGPSVLTAVVGSAQVFSSFVVGKFLVEYVPGLNRII</sequence>
<dbReference type="Proteomes" id="UP000297716">
    <property type="component" value="Unassembled WGS sequence"/>
</dbReference>
<dbReference type="EMBL" id="SKBN01000083">
    <property type="protein sequence ID" value="TGJ83792.1"/>
    <property type="molecule type" value="Genomic_DNA"/>
</dbReference>
<proteinExistence type="predicted"/>
<accession>A0A4Z0Z5A8</accession>
<organism evidence="1 2">
    <name type="scientific">Xylaria hypoxylon</name>
    <dbReference type="NCBI Taxonomy" id="37992"/>
    <lineage>
        <taxon>Eukaryota</taxon>
        <taxon>Fungi</taxon>
        <taxon>Dikarya</taxon>
        <taxon>Ascomycota</taxon>
        <taxon>Pezizomycotina</taxon>
        <taxon>Sordariomycetes</taxon>
        <taxon>Xylariomycetidae</taxon>
        <taxon>Xylariales</taxon>
        <taxon>Xylariaceae</taxon>
        <taxon>Xylaria</taxon>
    </lineage>
</organism>
<comment type="caution">
    <text evidence="1">The sequence shown here is derived from an EMBL/GenBank/DDBJ whole genome shotgun (WGS) entry which is preliminary data.</text>
</comment>
<evidence type="ECO:0000313" key="2">
    <source>
        <dbReference type="Proteomes" id="UP000297716"/>
    </source>
</evidence>
<name>A0A4Z0Z5A8_9PEZI</name>
<reference evidence="1 2" key="1">
    <citation type="submission" date="2019-03" db="EMBL/GenBank/DDBJ databases">
        <title>Draft genome sequence of Xylaria hypoxylon DSM 108379, a ubiquitous saprotrophic-parasitic fungi on hardwood.</title>
        <authorList>
            <person name="Buettner E."/>
            <person name="Leonhardt S."/>
            <person name="Gebauer A.M."/>
            <person name="Liers C."/>
            <person name="Hofrichter M."/>
            <person name="Kellner H."/>
        </authorList>
    </citation>
    <scope>NUCLEOTIDE SEQUENCE [LARGE SCALE GENOMIC DNA]</scope>
    <source>
        <strain evidence="1 2">DSM 108379</strain>
    </source>
</reference>
<dbReference type="AlphaFoldDB" id="A0A4Z0Z5A8"/>
<keyword evidence="2" id="KW-1185">Reference proteome</keyword>
<protein>
    <submittedName>
        <fullName evidence="1">Uncharacterized protein</fullName>
    </submittedName>
</protein>